<evidence type="ECO:0000313" key="1">
    <source>
        <dbReference type="EMBL" id="MBB4906999.1"/>
    </source>
</evidence>
<dbReference type="Proteomes" id="UP000520767">
    <property type="component" value="Unassembled WGS sequence"/>
</dbReference>
<organism evidence="1 2">
    <name type="scientific">Actinophytocola algeriensis</name>
    <dbReference type="NCBI Taxonomy" id="1768010"/>
    <lineage>
        <taxon>Bacteria</taxon>
        <taxon>Bacillati</taxon>
        <taxon>Actinomycetota</taxon>
        <taxon>Actinomycetes</taxon>
        <taxon>Pseudonocardiales</taxon>
        <taxon>Pseudonocardiaceae</taxon>
    </lineage>
</organism>
<reference evidence="1 2" key="1">
    <citation type="submission" date="2020-08" db="EMBL/GenBank/DDBJ databases">
        <title>Genomic Encyclopedia of Type Strains, Phase III (KMG-III): the genomes of soil and plant-associated and newly described type strains.</title>
        <authorList>
            <person name="Whitman W."/>
        </authorList>
    </citation>
    <scope>NUCLEOTIDE SEQUENCE [LARGE SCALE GENOMIC DNA]</scope>
    <source>
        <strain evidence="1 2">CECT 8960</strain>
    </source>
</reference>
<dbReference type="EMBL" id="JACHJQ010000003">
    <property type="protein sequence ID" value="MBB4906999.1"/>
    <property type="molecule type" value="Genomic_DNA"/>
</dbReference>
<dbReference type="AlphaFoldDB" id="A0A7W7Q4T3"/>
<dbReference type="RefSeq" id="WP_184811133.1">
    <property type="nucleotide sequence ID" value="NZ_JACHJQ010000003.1"/>
</dbReference>
<accession>A0A7W7Q4T3</accession>
<gene>
    <name evidence="1" type="ORF">FHR82_003219</name>
</gene>
<evidence type="ECO:0008006" key="3">
    <source>
        <dbReference type="Google" id="ProtNLM"/>
    </source>
</evidence>
<keyword evidence="2" id="KW-1185">Reference proteome</keyword>
<proteinExistence type="predicted"/>
<evidence type="ECO:0000313" key="2">
    <source>
        <dbReference type="Proteomes" id="UP000520767"/>
    </source>
</evidence>
<comment type="caution">
    <text evidence="1">The sequence shown here is derived from an EMBL/GenBank/DDBJ whole genome shotgun (WGS) entry which is preliminary data.</text>
</comment>
<protein>
    <recommendedName>
        <fullName evidence="3">DUF4276 family protein</fullName>
    </recommendedName>
</protein>
<sequence>MTIRIVFLREGTSDSGIVPHIEAIAANHDLDVSVTDPELDRLPKPPGLAVAAKLRAVLEMGGVYDLIVVHRDADNQGVDARVDEIAAAVAVVTADVPHVPVVPVRMTEAWLLTSEDEVRRVAGNPTGRMPLGLPNLGALERIADPKELLRDALATASGVSGRRLDQVRKRFSQHRRQLLERLDRDGPVARLPSWQHFVTGVEAGLKAACDAGR</sequence>
<name>A0A7W7Q4T3_9PSEU</name>